<dbReference type="Proteomes" id="UP000596742">
    <property type="component" value="Unassembled WGS sequence"/>
</dbReference>
<accession>A0A8B6F424</accession>
<feature type="transmembrane region" description="Helical" evidence="1">
    <location>
        <begin position="80"/>
        <end position="101"/>
    </location>
</feature>
<gene>
    <name evidence="2" type="ORF">MGAL_10B006695</name>
</gene>
<evidence type="ECO:0000256" key="1">
    <source>
        <dbReference type="SAM" id="Phobius"/>
    </source>
</evidence>
<dbReference type="EMBL" id="UYJE01006078">
    <property type="protein sequence ID" value="VDI42884.1"/>
    <property type="molecule type" value="Genomic_DNA"/>
</dbReference>
<keyword evidence="1" id="KW-1133">Transmembrane helix</keyword>
<protein>
    <submittedName>
        <fullName evidence="2">Uncharacterized protein</fullName>
    </submittedName>
</protein>
<keyword evidence="3" id="KW-1185">Reference proteome</keyword>
<sequence>MWLGYFMYEEDEGDEQCVAIQRNNISLSLTKKFRPCSEHLPVLCNDEQNTDRSIGTISTNTSYNQKPDENNVTLDLCIKIAAGGTTSFAIITILLLVIIFIQRRKLTKASYTTLAVRRDQNTYNEVPHEMSDSITGQYYEVSPLSEIPTSGCQITAQQNIAIIQHIDTSGFLIPSGMLETDGDYQTITD</sequence>
<dbReference type="OrthoDB" id="6191190at2759"/>
<keyword evidence="1" id="KW-0472">Membrane</keyword>
<evidence type="ECO:0000313" key="2">
    <source>
        <dbReference type="EMBL" id="VDI42884.1"/>
    </source>
</evidence>
<comment type="caution">
    <text evidence="2">The sequence shown here is derived from an EMBL/GenBank/DDBJ whole genome shotgun (WGS) entry which is preliminary data.</text>
</comment>
<dbReference type="AlphaFoldDB" id="A0A8B6F424"/>
<keyword evidence="1" id="KW-0812">Transmembrane</keyword>
<name>A0A8B6F424_MYTGA</name>
<reference evidence="2" key="1">
    <citation type="submission" date="2018-11" db="EMBL/GenBank/DDBJ databases">
        <authorList>
            <person name="Alioto T."/>
            <person name="Alioto T."/>
        </authorList>
    </citation>
    <scope>NUCLEOTIDE SEQUENCE</scope>
</reference>
<organism evidence="2 3">
    <name type="scientific">Mytilus galloprovincialis</name>
    <name type="common">Mediterranean mussel</name>
    <dbReference type="NCBI Taxonomy" id="29158"/>
    <lineage>
        <taxon>Eukaryota</taxon>
        <taxon>Metazoa</taxon>
        <taxon>Spiralia</taxon>
        <taxon>Lophotrochozoa</taxon>
        <taxon>Mollusca</taxon>
        <taxon>Bivalvia</taxon>
        <taxon>Autobranchia</taxon>
        <taxon>Pteriomorphia</taxon>
        <taxon>Mytilida</taxon>
        <taxon>Mytiloidea</taxon>
        <taxon>Mytilidae</taxon>
        <taxon>Mytilinae</taxon>
        <taxon>Mytilus</taxon>
    </lineage>
</organism>
<evidence type="ECO:0000313" key="3">
    <source>
        <dbReference type="Proteomes" id="UP000596742"/>
    </source>
</evidence>
<proteinExistence type="predicted"/>